<evidence type="ECO:0000313" key="2">
    <source>
        <dbReference type="Proteomes" id="UP001055811"/>
    </source>
</evidence>
<sequence>MFQEPVRQEKLRIYEKLGETRLRKGHSVNTHLLKIEGYLEELYMLGHPLSQEASVNGLLTSLTKEYEPFVHIYRDKDLHKTFTEMHSMLTLYESFMEIHSLGLSPAMRYIKNPSRWVLGCLKLGIHRVGYSQRIIGKRSKAKQGLSRTQNIIAWEHVQIGSRARAFLEFSKIF</sequence>
<protein>
    <submittedName>
        <fullName evidence="1">Uncharacterized protein</fullName>
    </submittedName>
</protein>
<accession>A0ACB9H671</accession>
<keyword evidence="2" id="KW-1185">Reference proteome</keyword>
<proteinExistence type="predicted"/>
<reference evidence="1 2" key="2">
    <citation type="journal article" date="2022" name="Mol. Ecol. Resour.">
        <title>The genomes of chicory, endive, great burdock and yacon provide insights into Asteraceae paleo-polyploidization history and plant inulin production.</title>
        <authorList>
            <person name="Fan W."/>
            <person name="Wang S."/>
            <person name="Wang H."/>
            <person name="Wang A."/>
            <person name="Jiang F."/>
            <person name="Liu H."/>
            <person name="Zhao H."/>
            <person name="Xu D."/>
            <person name="Zhang Y."/>
        </authorList>
    </citation>
    <scope>NUCLEOTIDE SEQUENCE [LARGE SCALE GENOMIC DNA]</scope>
    <source>
        <strain evidence="2">cv. Punajuju</strain>
        <tissue evidence="1">Leaves</tissue>
    </source>
</reference>
<comment type="caution">
    <text evidence="1">The sequence shown here is derived from an EMBL/GenBank/DDBJ whole genome shotgun (WGS) entry which is preliminary data.</text>
</comment>
<gene>
    <name evidence="1" type="ORF">L2E82_04159</name>
</gene>
<organism evidence="1 2">
    <name type="scientific">Cichorium intybus</name>
    <name type="common">Chicory</name>
    <dbReference type="NCBI Taxonomy" id="13427"/>
    <lineage>
        <taxon>Eukaryota</taxon>
        <taxon>Viridiplantae</taxon>
        <taxon>Streptophyta</taxon>
        <taxon>Embryophyta</taxon>
        <taxon>Tracheophyta</taxon>
        <taxon>Spermatophyta</taxon>
        <taxon>Magnoliopsida</taxon>
        <taxon>eudicotyledons</taxon>
        <taxon>Gunneridae</taxon>
        <taxon>Pentapetalae</taxon>
        <taxon>asterids</taxon>
        <taxon>campanulids</taxon>
        <taxon>Asterales</taxon>
        <taxon>Asteraceae</taxon>
        <taxon>Cichorioideae</taxon>
        <taxon>Cichorieae</taxon>
        <taxon>Cichoriinae</taxon>
        <taxon>Cichorium</taxon>
    </lineage>
</organism>
<evidence type="ECO:0000313" key="1">
    <source>
        <dbReference type="EMBL" id="KAI3790818.1"/>
    </source>
</evidence>
<dbReference type="Proteomes" id="UP001055811">
    <property type="component" value="Linkage Group LG01"/>
</dbReference>
<name>A0ACB9H671_CICIN</name>
<dbReference type="EMBL" id="CM042009">
    <property type="protein sequence ID" value="KAI3790818.1"/>
    <property type="molecule type" value="Genomic_DNA"/>
</dbReference>
<reference evidence="2" key="1">
    <citation type="journal article" date="2022" name="Mol. Ecol. Resour.">
        <title>The genomes of chicory, endive, great burdock and yacon provide insights into Asteraceae palaeo-polyploidization history and plant inulin production.</title>
        <authorList>
            <person name="Fan W."/>
            <person name="Wang S."/>
            <person name="Wang H."/>
            <person name="Wang A."/>
            <person name="Jiang F."/>
            <person name="Liu H."/>
            <person name="Zhao H."/>
            <person name="Xu D."/>
            <person name="Zhang Y."/>
        </authorList>
    </citation>
    <scope>NUCLEOTIDE SEQUENCE [LARGE SCALE GENOMIC DNA]</scope>
    <source>
        <strain evidence="2">cv. Punajuju</strain>
    </source>
</reference>